<gene>
    <name evidence="1" type="ORF">ACFPXP_19285</name>
</gene>
<dbReference type="EMBL" id="JBHSQV010000182">
    <property type="protein sequence ID" value="MFC5988552.1"/>
    <property type="molecule type" value="Genomic_DNA"/>
</dbReference>
<comment type="caution">
    <text evidence="1">The sequence shown here is derived from an EMBL/GenBank/DDBJ whole genome shotgun (WGS) entry which is preliminary data.</text>
</comment>
<dbReference type="Gene3D" id="2.60.120.260">
    <property type="entry name" value="Galactose-binding domain-like"/>
    <property type="match status" value="1"/>
</dbReference>
<dbReference type="SUPFAM" id="SSF49785">
    <property type="entry name" value="Galactose-binding domain-like"/>
    <property type="match status" value="1"/>
</dbReference>
<keyword evidence="2" id="KW-1185">Reference proteome</keyword>
<dbReference type="InterPro" id="IPR008979">
    <property type="entry name" value="Galactose-bd-like_sf"/>
</dbReference>
<sequence length="188" mass="20958">MKKIGIFLFFLIITIGIVLVSTTRPNDEHPQAKDGVLDVTGWKFDKDGILPLNGEWEFYRDRLIGPDQFEADERGWPIHSTIEVPNSWNAYVSETQNEGRGYGTYRLVVKLDEQDQILALKIPRIATAYKLWMNGELLAASGSVGSHASEAIPHYLPQVAYFTTTSGTIDIIVQVSNLIMSEEASGCP</sequence>
<protein>
    <recommendedName>
        <fullName evidence="3">Glycosyl hydrolases family 2 sugar binding domain-containing protein</fullName>
    </recommendedName>
</protein>
<dbReference type="Proteomes" id="UP001596250">
    <property type="component" value="Unassembled WGS sequence"/>
</dbReference>
<dbReference type="RefSeq" id="WP_379896026.1">
    <property type="nucleotide sequence ID" value="NZ_CBCSCT010000011.1"/>
</dbReference>
<evidence type="ECO:0000313" key="2">
    <source>
        <dbReference type="Proteomes" id="UP001596250"/>
    </source>
</evidence>
<proteinExistence type="predicted"/>
<evidence type="ECO:0008006" key="3">
    <source>
        <dbReference type="Google" id="ProtNLM"/>
    </source>
</evidence>
<organism evidence="1 2">
    <name type="scientific">Marinicrinis lubricantis</name>
    <dbReference type="NCBI Taxonomy" id="2086470"/>
    <lineage>
        <taxon>Bacteria</taxon>
        <taxon>Bacillati</taxon>
        <taxon>Bacillota</taxon>
        <taxon>Bacilli</taxon>
        <taxon>Bacillales</taxon>
        <taxon>Paenibacillaceae</taxon>
    </lineage>
</organism>
<name>A0ABW1ITZ4_9BACL</name>
<reference evidence="2" key="1">
    <citation type="journal article" date="2019" name="Int. J. Syst. Evol. Microbiol.">
        <title>The Global Catalogue of Microorganisms (GCM) 10K type strain sequencing project: providing services to taxonomists for standard genome sequencing and annotation.</title>
        <authorList>
            <consortium name="The Broad Institute Genomics Platform"/>
            <consortium name="The Broad Institute Genome Sequencing Center for Infectious Disease"/>
            <person name="Wu L."/>
            <person name="Ma J."/>
        </authorList>
    </citation>
    <scope>NUCLEOTIDE SEQUENCE [LARGE SCALE GENOMIC DNA]</scope>
    <source>
        <strain evidence="2">CCM 8749</strain>
    </source>
</reference>
<evidence type="ECO:0000313" key="1">
    <source>
        <dbReference type="EMBL" id="MFC5988552.1"/>
    </source>
</evidence>
<accession>A0ABW1ITZ4</accession>